<evidence type="ECO:0000256" key="3">
    <source>
        <dbReference type="SAM" id="SignalP"/>
    </source>
</evidence>
<protein>
    <submittedName>
        <fullName evidence="5">Cadherin-like beta sandwich domain-containing protein</fullName>
    </submittedName>
</protein>
<gene>
    <name evidence="5" type="ORF">SAMN02910417_00582</name>
</gene>
<evidence type="ECO:0000313" key="6">
    <source>
        <dbReference type="Proteomes" id="UP000199228"/>
    </source>
</evidence>
<feature type="region of interest" description="Disordered" evidence="1">
    <location>
        <begin position="403"/>
        <end position="509"/>
    </location>
</feature>
<reference evidence="5 6" key="1">
    <citation type="submission" date="2016-10" db="EMBL/GenBank/DDBJ databases">
        <authorList>
            <person name="de Groot N.N."/>
        </authorList>
    </citation>
    <scope>NUCLEOTIDE SEQUENCE [LARGE SCALE GENOMIC DNA]</scope>
    <source>
        <strain evidence="5 6">DSM 3217</strain>
    </source>
</reference>
<feature type="compositionally biased region" description="Polar residues" evidence="1">
    <location>
        <begin position="475"/>
        <end position="486"/>
    </location>
</feature>
<evidence type="ECO:0000256" key="2">
    <source>
        <dbReference type="SAM" id="Phobius"/>
    </source>
</evidence>
<accession>A0A1G6AH06</accession>
<feature type="transmembrane region" description="Helical" evidence="2">
    <location>
        <begin position="347"/>
        <end position="366"/>
    </location>
</feature>
<keyword evidence="6" id="KW-1185">Reference proteome</keyword>
<proteinExistence type="predicted"/>
<dbReference type="InterPro" id="IPR025883">
    <property type="entry name" value="Cadherin-like_domain"/>
</dbReference>
<keyword evidence="3" id="KW-0732">Signal</keyword>
<keyword evidence="2" id="KW-0472">Membrane</keyword>
<dbReference type="Pfam" id="PF12733">
    <property type="entry name" value="Cadherin-like"/>
    <property type="match status" value="1"/>
</dbReference>
<name>A0A1G6AH06_EUBOX</name>
<dbReference type="STRING" id="1732.SAMN02910417_00582"/>
<feature type="region of interest" description="Disordered" evidence="1">
    <location>
        <begin position="33"/>
        <end position="59"/>
    </location>
</feature>
<dbReference type="OrthoDB" id="2020989at2"/>
<keyword evidence="2" id="KW-1133">Transmembrane helix</keyword>
<feature type="compositionally biased region" description="Acidic residues" evidence="1">
    <location>
        <begin position="500"/>
        <end position="509"/>
    </location>
</feature>
<feature type="domain" description="Cadherin-like beta-sandwich-like" evidence="4">
    <location>
        <begin position="50"/>
        <end position="132"/>
    </location>
</feature>
<evidence type="ECO:0000259" key="4">
    <source>
        <dbReference type="Pfam" id="PF12733"/>
    </source>
</evidence>
<feature type="signal peptide" evidence="3">
    <location>
        <begin position="1"/>
        <end position="26"/>
    </location>
</feature>
<dbReference type="EMBL" id="FMXR01000005">
    <property type="protein sequence ID" value="SDB07707.1"/>
    <property type="molecule type" value="Genomic_DNA"/>
</dbReference>
<evidence type="ECO:0000256" key="1">
    <source>
        <dbReference type="SAM" id="MobiDB-lite"/>
    </source>
</evidence>
<keyword evidence="2" id="KW-0812">Transmembrane</keyword>
<dbReference type="Proteomes" id="UP000199228">
    <property type="component" value="Unassembled WGS sequence"/>
</dbReference>
<feature type="compositionally biased region" description="Basic and acidic residues" evidence="1">
    <location>
        <begin position="487"/>
        <end position="499"/>
    </location>
</feature>
<sequence>MVDMRKIGRFVAAVVLSTTVLCTVSAIGTTQVSATTTTQTTDTKSKDNSLSSLSLSEGTLSPSFKYSTTSYTATVPNEVTKVEVNATLSNSKATIKSIKGNDNLQVGENTIKITTKSEAGTKAVYTIVVTRQEATSTTQTTDTETTEDTVTAGASSESAITYQEDGTFLIDDATYNVSQDFTDDKIPSGFARATVDIGTELTGMQDSASGVKLLYLVNAADANDTRYIVVDETAESYENYLKLESDDHYVIVTPVPIEGTVPDNYTKASLEVKGVTLTLYEPSTGGAFYLFYGVNQEGTGAWYQYDASEETYQRYNEDLSLTTANSEYISSAYDELKEKYEDLQGHYRVLMGIAFAAIVAIIILVINRLIRGRQEDDEEDDEEKEDKSVLDFGDDKGVLRFARKSKQEKEVRKEEQAVTKETPKTIVNDPLEDEPIEDPRKDFEMDDFEEADFKQPLPVSKEMPKPKEQQKPADLQTQTSQSTNPKPSDKPKTQKKQMDFDDIMDLNDL</sequence>
<organism evidence="5 6">
    <name type="scientific">Eubacterium oxidoreducens</name>
    <dbReference type="NCBI Taxonomy" id="1732"/>
    <lineage>
        <taxon>Bacteria</taxon>
        <taxon>Bacillati</taxon>
        <taxon>Bacillota</taxon>
        <taxon>Clostridia</taxon>
        <taxon>Eubacteriales</taxon>
        <taxon>Eubacteriaceae</taxon>
        <taxon>Eubacterium</taxon>
    </lineage>
</organism>
<evidence type="ECO:0000313" key="5">
    <source>
        <dbReference type="EMBL" id="SDB07707.1"/>
    </source>
</evidence>
<feature type="compositionally biased region" description="Basic and acidic residues" evidence="1">
    <location>
        <begin position="405"/>
        <end position="423"/>
    </location>
</feature>
<feature type="compositionally biased region" description="Basic and acidic residues" evidence="1">
    <location>
        <begin position="462"/>
        <end position="471"/>
    </location>
</feature>
<dbReference type="AlphaFoldDB" id="A0A1G6AH06"/>
<feature type="chain" id="PRO_5011775083" evidence="3">
    <location>
        <begin position="27"/>
        <end position="509"/>
    </location>
</feature>